<protein>
    <submittedName>
        <fullName evidence="4">GNAT family N-acetyltransferase</fullName>
    </submittedName>
</protein>
<proteinExistence type="predicted"/>
<keyword evidence="1" id="KW-0808">Transferase</keyword>
<feature type="domain" description="N-acetyltransferase" evidence="3">
    <location>
        <begin position="27"/>
        <end position="164"/>
    </location>
</feature>
<dbReference type="Proteomes" id="UP000778578">
    <property type="component" value="Unassembled WGS sequence"/>
</dbReference>
<sequence length="164" mass="17781">MSERDEVTVVRWAGHDGDGPAQLLAAYHLRTEAEKGAAVADVTALPERYRAEVSDPQAAFADDFVLIAKRADTPLGCLVVTAPAGGHSEIKRLWTDPAFRGQGVASALIRAALAHTADTGVESVRLSVWAWRTDAIALYERFGFGVTTSWDERNQLVCMERVTA</sequence>
<evidence type="ECO:0000259" key="3">
    <source>
        <dbReference type="PROSITE" id="PS51186"/>
    </source>
</evidence>
<evidence type="ECO:0000313" key="5">
    <source>
        <dbReference type="Proteomes" id="UP000778578"/>
    </source>
</evidence>
<dbReference type="Pfam" id="PF00583">
    <property type="entry name" value="Acetyltransf_1"/>
    <property type="match status" value="1"/>
</dbReference>
<dbReference type="PANTHER" id="PTHR43877:SF2">
    <property type="entry name" value="AMINOALKYLPHOSPHONATE N-ACETYLTRANSFERASE-RELATED"/>
    <property type="match status" value="1"/>
</dbReference>
<keyword evidence="2" id="KW-0012">Acyltransferase</keyword>
<dbReference type="Gene3D" id="3.40.630.30">
    <property type="match status" value="1"/>
</dbReference>
<dbReference type="InterPro" id="IPR050832">
    <property type="entry name" value="Bact_Acetyltransf"/>
</dbReference>
<gene>
    <name evidence="4" type="ORF">K7862_14165</name>
</gene>
<dbReference type="EMBL" id="JAINZZ010000014">
    <property type="protein sequence ID" value="MBY8878774.1"/>
    <property type="molecule type" value="Genomic_DNA"/>
</dbReference>
<accession>A0ABS7QAH9</accession>
<evidence type="ECO:0000256" key="2">
    <source>
        <dbReference type="ARBA" id="ARBA00023315"/>
    </source>
</evidence>
<dbReference type="SUPFAM" id="SSF55729">
    <property type="entry name" value="Acyl-CoA N-acyltransferases (Nat)"/>
    <property type="match status" value="1"/>
</dbReference>
<dbReference type="PANTHER" id="PTHR43877">
    <property type="entry name" value="AMINOALKYLPHOSPHONATE N-ACETYLTRANSFERASE-RELATED-RELATED"/>
    <property type="match status" value="1"/>
</dbReference>
<keyword evidence="5" id="KW-1185">Reference proteome</keyword>
<evidence type="ECO:0000256" key="1">
    <source>
        <dbReference type="ARBA" id="ARBA00022679"/>
    </source>
</evidence>
<dbReference type="PROSITE" id="PS51186">
    <property type="entry name" value="GNAT"/>
    <property type="match status" value="1"/>
</dbReference>
<comment type="caution">
    <text evidence="4">The sequence shown here is derived from an EMBL/GenBank/DDBJ whole genome shotgun (WGS) entry which is preliminary data.</text>
</comment>
<dbReference type="CDD" id="cd04301">
    <property type="entry name" value="NAT_SF"/>
    <property type="match status" value="1"/>
</dbReference>
<dbReference type="RefSeq" id="WP_222962917.1">
    <property type="nucleotide sequence ID" value="NZ_JAINZZ010000014.1"/>
</dbReference>
<dbReference type="InterPro" id="IPR016181">
    <property type="entry name" value="Acyl_CoA_acyltransferase"/>
</dbReference>
<reference evidence="4 5" key="1">
    <citation type="submission" date="2021-08" db="EMBL/GenBank/DDBJ databases">
        <title>WGS of actinomycetes from Thailand.</title>
        <authorList>
            <person name="Thawai C."/>
        </authorList>
    </citation>
    <scope>NUCLEOTIDE SEQUENCE [LARGE SCALE GENOMIC DNA]</scope>
    <source>
        <strain evidence="4 5">PLK6-54</strain>
    </source>
</reference>
<name>A0ABS7QAH9_9ACTN</name>
<evidence type="ECO:0000313" key="4">
    <source>
        <dbReference type="EMBL" id="MBY8878774.1"/>
    </source>
</evidence>
<organism evidence="4 5">
    <name type="scientific">Actinacidiphila acidipaludis</name>
    <dbReference type="NCBI Taxonomy" id="2873382"/>
    <lineage>
        <taxon>Bacteria</taxon>
        <taxon>Bacillati</taxon>
        <taxon>Actinomycetota</taxon>
        <taxon>Actinomycetes</taxon>
        <taxon>Kitasatosporales</taxon>
        <taxon>Streptomycetaceae</taxon>
        <taxon>Actinacidiphila</taxon>
    </lineage>
</organism>
<dbReference type="InterPro" id="IPR000182">
    <property type="entry name" value="GNAT_dom"/>
</dbReference>